<dbReference type="InterPro" id="IPR009057">
    <property type="entry name" value="Homeodomain-like_sf"/>
</dbReference>
<keyword evidence="1" id="KW-0805">Transcription regulation</keyword>
<dbReference type="PROSITE" id="PS01124">
    <property type="entry name" value="HTH_ARAC_FAMILY_2"/>
    <property type="match status" value="1"/>
</dbReference>
<gene>
    <name evidence="5" type="ORF">NBRC110019_05030</name>
</gene>
<proteinExistence type="predicted"/>
<sequence length="186" mass="21532">MEFHVKNMVCDRCIMVVREDFESVGFTVSDIDLGTIVTKEESFSVDQKIALKSKLEGHGFQFLKSEDEIVSDKIKTALLHYINKELLSEKLSDYLKTKLHKDYGVLSKQFSKHNHVTIEKYFIKLKIEKAKQYIREDVYNFSEIAGVLGYNSLSYLSTQFKKETGVSLSEFKSNPELQRNTLDKIL</sequence>
<dbReference type="PANTHER" id="PTHR43280:SF2">
    <property type="entry name" value="HTH-TYPE TRANSCRIPTIONAL REGULATOR EXSA"/>
    <property type="match status" value="1"/>
</dbReference>
<evidence type="ECO:0000313" key="6">
    <source>
        <dbReference type="Proteomes" id="UP001143545"/>
    </source>
</evidence>
<evidence type="ECO:0000256" key="3">
    <source>
        <dbReference type="ARBA" id="ARBA00023163"/>
    </source>
</evidence>
<dbReference type="SUPFAM" id="SSF46689">
    <property type="entry name" value="Homeodomain-like"/>
    <property type="match status" value="1"/>
</dbReference>
<dbReference type="Proteomes" id="UP001143545">
    <property type="component" value="Unassembled WGS sequence"/>
</dbReference>
<dbReference type="GO" id="GO:0043565">
    <property type="term" value="F:sequence-specific DNA binding"/>
    <property type="evidence" value="ECO:0007669"/>
    <property type="project" value="InterPro"/>
</dbReference>
<dbReference type="InterPro" id="IPR018060">
    <property type="entry name" value="HTH_AraC"/>
</dbReference>
<keyword evidence="2" id="KW-0238">DNA-binding</keyword>
<dbReference type="Pfam" id="PF12833">
    <property type="entry name" value="HTH_18"/>
    <property type="match status" value="1"/>
</dbReference>
<name>A0A9W6B535_9FLAO</name>
<accession>A0A9W6B535</accession>
<dbReference type="RefSeq" id="WP_281752036.1">
    <property type="nucleotide sequence ID" value="NZ_BRVP01000003.1"/>
</dbReference>
<evidence type="ECO:0000259" key="4">
    <source>
        <dbReference type="PROSITE" id="PS01124"/>
    </source>
</evidence>
<protein>
    <recommendedName>
        <fullName evidence="4">HTH araC/xylS-type domain-containing protein</fullName>
    </recommendedName>
</protein>
<evidence type="ECO:0000256" key="2">
    <source>
        <dbReference type="ARBA" id="ARBA00023125"/>
    </source>
</evidence>
<keyword evidence="3" id="KW-0804">Transcription</keyword>
<comment type="caution">
    <text evidence="5">The sequence shown here is derived from an EMBL/GenBank/DDBJ whole genome shotgun (WGS) entry which is preliminary data.</text>
</comment>
<dbReference type="PANTHER" id="PTHR43280">
    <property type="entry name" value="ARAC-FAMILY TRANSCRIPTIONAL REGULATOR"/>
    <property type="match status" value="1"/>
</dbReference>
<organism evidence="5 6">
    <name type="scientific">Neptunitalea chrysea</name>
    <dbReference type="NCBI Taxonomy" id="1647581"/>
    <lineage>
        <taxon>Bacteria</taxon>
        <taxon>Pseudomonadati</taxon>
        <taxon>Bacteroidota</taxon>
        <taxon>Flavobacteriia</taxon>
        <taxon>Flavobacteriales</taxon>
        <taxon>Flavobacteriaceae</taxon>
        <taxon>Neptunitalea</taxon>
    </lineage>
</organism>
<dbReference type="AlphaFoldDB" id="A0A9W6B535"/>
<keyword evidence="6" id="KW-1185">Reference proteome</keyword>
<evidence type="ECO:0000313" key="5">
    <source>
        <dbReference type="EMBL" id="GLB51464.1"/>
    </source>
</evidence>
<dbReference type="EMBL" id="BRVP01000003">
    <property type="protein sequence ID" value="GLB51464.1"/>
    <property type="molecule type" value="Genomic_DNA"/>
</dbReference>
<dbReference type="Gene3D" id="1.10.10.60">
    <property type="entry name" value="Homeodomain-like"/>
    <property type="match status" value="1"/>
</dbReference>
<feature type="domain" description="HTH araC/xylS-type" evidence="4">
    <location>
        <begin position="76"/>
        <end position="174"/>
    </location>
</feature>
<dbReference type="GO" id="GO:0003700">
    <property type="term" value="F:DNA-binding transcription factor activity"/>
    <property type="evidence" value="ECO:0007669"/>
    <property type="project" value="InterPro"/>
</dbReference>
<dbReference type="SMART" id="SM00342">
    <property type="entry name" value="HTH_ARAC"/>
    <property type="match status" value="1"/>
</dbReference>
<evidence type="ECO:0000256" key="1">
    <source>
        <dbReference type="ARBA" id="ARBA00023015"/>
    </source>
</evidence>
<reference evidence="5" key="1">
    <citation type="submission" date="2022-07" db="EMBL/GenBank/DDBJ databases">
        <title>Taxonomy of Novel Oxalotrophic and Methylotrophic Bacteria.</title>
        <authorList>
            <person name="Sahin N."/>
            <person name="Tani A."/>
        </authorList>
    </citation>
    <scope>NUCLEOTIDE SEQUENCE</scope>
    <source>
        <strain evidence="5">AM327</strain>
    </source>
</reference>